<dbReference type="InParanoid" id="A0A165GJI5"/>
<evidence type="ECO:0000256" key="1">
    <source>
        <dbReference type="ARBA" id="ARBA00008889"/>
    </source>
</evidence>
<protein>
    <recommendedName>
        <fullName evidence="5">Ribosomal protein YmL11, mitochondrial</fullName>
    </recommendedName>
</protein>
<feature type="region of interest" description="Disordered" evidence="2">
    <location>
        <begin position="163"/>
        <end position="190"/>
    </location>
</feature>
<reference evidence="3 4" key="1">
    <citation type="journal article" date="2016" name="Fungal Biol.">
        <title>The genome of Xylona heveae provides a window into fungal endophytism.</title>
        <authorList>
            <person name="Gazis R."/>
            <person name="Kuo A."/>
            <person name="Riley R."/>
            <person name="LaButti K."/>
            <person name="Lipzen A."/>
            <person name="Lin J."/>
            <person name="Amirebrahimi M."/>
            <person name="Hesse C.N."/>
            <person name="Spatafora J.W."/>
            <person name="Henrissat B."/>
            <person name="Hainaut M."/>
            <person name="Grigoriev I.V."/>
            <person name="Hibbett D.S."/>
        </authorList>
    </citation>
    <scope>NUCLEOTIDE SEQUENCE [LARGE SCALE GENOMIC DNA]</scope>
    <source>
        <strain evidence="3 4">TC161</strain>
    </source>
</reference>
<dbReference type="GeneID" id="28900324"/>
<dbReference type="OrthoDB" id="360689at2759"/>
<gene>
    <name evidence="3" type="ORF">L228DRAFT_268741</name>
</gene>
<dbReference type="InterPro" id="IPR043141">
    <property type="entry name" value="Ribosomal_uL10-like_sf"/>
</dbReference>
<dbReference type="STRING" id="1328760.A0A165GJI5"/>
<accession>A0A165GJI5</accession>
<name>A0A165GJI5_XYLHT</name>
<proteinExistence type="inferred from homology"/>
<dbReference type="PANTHER" id="PTHR11560">
    <property type="entry name" value="39S RIBOSOMAL PROTEIN L10, MITOCHONDRIAL"/>
    <property type="match status" value="1"/>
</dbReference>
<dbReference type="Proteomes" id="UP000076632">
    <property type="component" value="Unassembled WGS sequence"/>
</dbReference>
<dbReference type="SUPFAM" id="SSF160369">
    <property type="entry name" value="Ribosomal protein L10-like"/>
    <property type="match status" value="1"/>
</dbReference>
<evidence type="ECO:0008006" key="5">
    <source>
        <dbReference type="Google" id="ProtNLM"/>
    </source>
</evidence>
<evidence type="ECO:0000313" key="4">
    <source>
        <dbReference type="Proteomes" id="UP000076632"/>
    </source>
</evidence>
<feature type="compositionally biased region" description="Low complexity" evidence="2">
    <location>
        <begin position="163"/>
        <end position="176"/>
    </location>
</feature>
<organism evidence="3 4">
    <name type="scientific">Xylona heveae (strain CBS 132557 / TC161)</name>
    <dbReference type="NCBI Taxonomy" id="1328760"/>
    <lineage>
        <taxon>Eukaryota</taxon>
        <taxon>Fungi</taxon>
        <taxon>Dikarya</taxon>
        <taxon>Ascomycota</taxon>
        <taxon>Pezizomycotina</taxon>
        <taxon>Xylonomycetes</taxon>
        <taxon>Xylonales</taxon>
        <taxon>Xylonaceae</taxon>
        <taxon>Xylona</taxon>
    </lineage>
</organism>
<evidence type="ECO:0000256" key="2">
    <source>
        <dbReference type="SAM" id="MobiDB-lite"/>
    </source>
</evidence>
<dbReference type="EMBL" id="KV407459">
    <property type="protein sequence ID" value="KZF22266.1"/>
    <property type="molecule type" value="Genomic_DNA"/>
</dbReference>
<comment type="similarity">
    <text evidence="1">Belongs to the universal ribosomal protein uL10 family.</text>
</comment>
<dbReference type="AlphaFoldDB" id="A0A165GJI5"/>
<keyword evidence="4" id="KW-1185">Reference proteome</keyword>
<dbReference type="OMA" id="YKPPEFR"/>
<dbReference type="RefSeq" id="XP_018187821.1">
    <property type="nucleotide sequence ID" value="XM_018335187.1"/>
</dbReference>
<evidence type="ECO:0000313" key="3">
    <source>
        <dbReference type="EMBL" id="KZF22266.1"/>
    </source>
</evidence>
<dbReference type="Gene3D" id="3.30.70.1730">
    <property type="match status" value="1"/>
</dbReference>
<sequence>MPPRIPLGLRQSAAVCPGAAARTPAAATIPAAALIHARHASAVTPAASHEQMTVSPPPIARYPTTQPPSHKPPEFRKSQLHRQYTSLLRSTPLMLLFQHNNVKASEWTGIRRELAAALRKADATIPEGSADADLASGIKFQIVQTGIFASALQVAEYFHPEQQQQSATSSSTTSAANIPNATPDPTDPAYTHALSRHAWEATQNNKLSHALTPLMSGPLAVLTFPNVSPVHLKAALEILWPSKPNFPAPTRRVNPGYHEPAVHSGLQKLLLLGARVEGKVFDEAGAKWVGTIGGGLDGLRNQLVYMLQGFGAGLTNTLESASKSLYFTIEGRRTMLEDEEKGGEKKDGEESA</sequence>
<dbReference type="InterPro" id="IPR047865">
    <property type="entry name" value="Ribosomal_uL10_bac_type"/>
</dbReference>